<evidence type="ECO:0000256" key="4">
    <source>
        <dbReference type="ARBA" id="ARBA00022781"/>
    </source>
</evidence>
<dbReference type="GO" id="GO:0045259">
    <property type="term" value="C:proton-transporting ATP synthase complex"/>
    <property type="evidence" value="ECO:0007669"/>
    <property type="project" value="UniProtKB-KW"/>
</dbReference>
<evidence type="ECO:0000256" key="5">
    <source>
        <dbReference type="ARBA" id="ARBA00023065"/>
    </source>
</evidence>
<keyword evidence="2" id="KW-0813">Transport</keyword>
<evidence type="ECO:0000256" key="8">
    <source>
        <dbReference type="SAM" id="MobiDB-lite"/>
    </source>
</evidence>
<keyword evidence="9" id="KW-0812">Transmembrane</keyword>
<keyword evidence="4" id="KW-0375">Hydrogen ion transport</keyword>
<proteinExistence type="predicted"/>
<dbReference type="EMBL" id="FJ858268">
    <property type="protein sequence ID" value="ACO50726.1"/>
    <property type="molecule type" value="Genomic_DNA"/>
</dbReference>
<keyword evidence="9" id="KW-1133">Transmembrane helix</keyword>
<feature type="transmembrane region" description="Helical" evidence="9">
    <location>
        <begin position="30"/>
        <end position="51"/>
    </location>
</feature>
<evidence type="ECO:0000256" key="9">
    <source>
        <dbReference type="SAM" id="Phobius"/>
    </source>
</evidence>
<keyword evidence="3" id="KW-0138">CF(0)</keyword>
<sequence>MPSNFMVVLGSFLGLVVLSSKNLLIYNEELLILICFVLFVVTSYQTMGDAFSEAFAARKALIEQELRRSHTLQVEALRAQAKVHEDHQNLPFLVNTLGSLVDARLKTLCGLHTHMVKSKANETLVNALTLMERTEASRETTTHRKLQSGSSSLFLASMECIPSMGAQCLEASMKTFDSQKKVASLSTPEVPTPVTQAKPKKPSSKKTQAPKKASSSKTKEIPKAKVISPKKASSSSPSKETKKVKK</sequence>
<accession>C1KR94</accession>
<feature type="compositionally biased region" description="Polar residues" evidence="8">
    <location>
        <begin position="184"/>
        <end position="195"/>
    </location>
</feature>
<dbReference type="InterPro" id="IPR008688">
    <property type="entry name" value="ATP_synth_Bsub_B/MI25"/>
</dbReference>
<keyword evidence="6 10" id="KW-0496">Mitochondrion</keyword>
<evidence type="ECO:0000313" key="10">
    <source>
        <dbReference type="EMBL" id="ACO50726.1"/>
    </source>
</evidence>
<keyword evidence="5" id="KW-0406">Ion transport</keyword>
<evidence type="ECO:0000256" key="7">
    <source>
        <dbReference type="ARBA" id="ARBA00023136"/>
    </source>
</evidence>
<evidence type="ECO:0000256" key="1">
    <source>
        <dbReference type="ARBA" id="ARBA00004325"/>
    </source>
</evidence>
<gene>
    <name evidence="10" type="ORF">MicpuC_mit28</name>
</gene>
<dbReference type="GO" id="GO:0031966">
    <property type="term" value="C:mitochondrial membrane"/>
    <property type="evidence" value="ECO:0007669"/>
    <property type="project" value="UniProtKB-SubCell"/>
</dbReference>
<reference evidence="10" key="1">
    <citation type="submission" date="2009-03" db="EMBL/GenBank/DDBJ databases">
        <title>Green evolution and dynamic adaptations revealed by genomes of the marine picoeukaryotes Micromonas.</title>
        <authorList>
            <person name="Worden A.Z."/>
            <person name="Lee J.-H."/>
            <person name="Mock T."/>
            <person name="Rouze P."/>
            <person name="Simmons M.P."/>
            <person name="Aerts A.L."/>
            <person name="Allen A.E."/>
            <person name="Cuvelier M.L."/>
            <person name="Derelle E."/>
            <person name="Everett M.V."/>
            <person name="Foulon E."/>
            <person name="Grimwood J."/>
            <person name="Gundlach H."/>
            <person name="Henrissat B."/>
            <person name="Napoli C."/>
            <person name="McDonald S.M."/>
            <person name="Schnitzler Parker M."/>
            <person name="Rombauts S."/>
            <person name="Salamov A."/>
            <person name="Von Dassow P."/>
            <person name="Badger J.H."/>
            <person name="Coutinho P.M."/>
            <person name="Demir E."/>
            <person name="Dubchak I."/>
            <person name="Gentemann C."/>
            <person name="Eikrem W."/>
            <person name="Gready J.E."/>
            <person name="John U."/>
            <person name="Lanier W."/>
            <person name="Lindquist E.A."/>
            <person name="Lucas S."/>
            <person name="Mayer K.F.X."/>
            <person name="Moreau H."/>
            <person name="Not F."/>
            <person name="Otillar R."/>
            <person name="Panaud O."/>
            <person name="Pangilinan J."/>
            <person name="Paulsen I."/>
            <person name="Piegu B."/>
            <person name="Poliakov A."/>
            <person name="Robbens S."/>
            <person name="Schmutz J."/>
            <person name="Toulza E."/>
            <person name="Wyss T."/>
            <person name="Zelensky A."/>
            <person name="Zhou K."/>
            <person name="Armbrust E.V."/>
            <person name="Bhattacharya D."/>
            <person name="Goodenough U.W."/>
            <person name="Van de Peer Y."/>
            <person name="Grigoriev I.V."/>
        </authorList>
    </citation>
    <scope>NUCLEOTIDE SEQUENCE</scope>
    <source>
        <strain evidence="10">CCMP1545</strain>
    </source>
</reference>
<dbReference type="AlphaFoldDB" id="C1KR94"/>
<feature type="compositionally biased region" description="Low complexity" evidence="8">
    <location>
        <begin position="224"/>
        <end position="238"/>
    </location>
</feature>
<comment type="subcellular location">
    <subcellularLocation>
        <location evidence="1">Mitochondrion membrane</location>
    </subcellularLocation>
</comment>
<geneLocation type="mitochondrion" evidence="10"/>
<dbReference type="GO" id="GO:0015986">
    <property type="term" value="P:proton motive force-driven ATP synthesis"/>
    <property type="evidence" value="ECO:0007669"/>
    <property type="project" value="InterPro"/>
</dbReference>
<protein>
    <submittedName>
        <fullName evidence="10">ATPase subunit 4</fullName>
    </submittedName>
</protein>
<dbReference type="GO" id="GO:0015078">
    <property type="term" value="F:proton transmembrane transporter activity"/>
    <property type="evidence" value="ECO:0007669"/>
    <property type="project" value="InterPro"/>
</dbReference>
<name>C1KR94_MICPC</name>
<dbReference type="Pfam" id="PF05405">
    <property type="entry name" value="Mt_ATP-synt_B"/>
    <property type="match status" value="1"/>
</dbReference>
<organism evidence="10">
    <name type="scientific">Micromonas pusilla (strain CCMP1545)</name>
    <name type="common">Picoplanktonic green alga</name>
    <dbReference type="NCBI Taxonomy" id="564608"/>
    <lineage>
        <taxon>Eukaryota</taxon>
        <taxon>Viridiplantae</taxon>
        <taxon>Chlorophyta</taxon>
        <taxon>Mamiellophyceae</taxon>
        <taxon>Mamiellales</taxon>
        <taxon>Mamiellaceae</taxon>
        <taxon>Micromonas</taxon>
    </lineage>
</organism>
<evidence type="ECO:0000256" key="3">
    <source>
        <dbReference type="ARBA" id="ARBA00022547"/>
    </source>
</evidence>
<feature type="region of interest" description="Disordered" evidence="8">
    <location>
        <begin position="184"/>
        <end position="246"/>
    </location>
</feature>
<evidence type="ECO:0000256" key="6">
    <source>
        <dbReference type="ARBA" id="ARBA00023128"/>
    </source>
</evidence>
<evidence type="ECO:0000256" key="2">
    <source>
        <dbReference type="ARBA" id="ARBA00022448"/>
    </source>
</evidence>
<keyword evidence="7 9" id="KW-0472">Membrane</keyword>